<dbReference type="SUPFAM" id="SSF48452">
    <property type="entry name" value="TPR-like"/>
    <property type="match status" value="1"/>
</dbReference>
<protein>
    <submittedName>
        <fullName evidence="1">Uncharacterized protein</fullName>
    </submittedName>
</protein>
<evidence type="ECO:0000313" key="1">
    <source>
        <dbReference type="EMBL" id="KAF9529088.1"/>
    </source>
</evidence>
<dbReference type="InterPro" id="IPR011990">
    <property type="entry name" value="TPR-like_helical_dom_sf"/>
</dbReference>
<keyword evidence="2" id="KW-1185">Reference proteome</keyword>
<organism evidence="1 2">
    <name type="scientific">Crepidotus variabilis</name>
    <dbReference type="NCBI Taxonomy" id="179855"/>
    <lineage>
        <taxon>Eukaryota</taxon>
        <taxon>Fungi</taxon>
        <taxon>Dikarya</taxon>
        <taxon>Basidiomycota</taxon>
        <taxon>Agaricomycotina</taxon>
        <taxon>Agaricomycetes</taxon>
        <taxon>Agaricomycetidae</taxon>
        <taxon>Agaricales</taxon>
        <taxon>Agaricineae</taxon>
        <taxon>Crepidotaceae</taxon>
        <taxon>Crepidotus</taxon>
    </lineage>
</organism>
<gene>
    <name evidence="1" type="ORF">CPB83DRAFT_283247</name>
</gene>
<proteinExistence type="predicted"/>
<name>A0A9P6EGE9_9AGAR</name>
<reference evidence="1" key="1">
    <citation type="submission" date="2020-11" db="EMBL/GenBank/DDBJ databases">
        <authorList>
            <consortium name="DOE Joint Genome Institute"/>
            <person name="Ahrendt S."/>
            <person name="Riley R."/>
            <person name="Andreopoulos W."/>
            <person name="Labutti K."/>
            <person name="Pangilinan J."/>
            <person name="Ruiz-Duenas F.J."/>
            <person name="Barrasa J.M."/>
            <person name="Sanchez-Garcia M."/>
            <person name="Camarero S."/>
            <person name="Miyauchi S."/>
            <person name="Serrano A."/>
            <person name="Linde D."/>
            <person name="Babiker R."/>
            <person name="Drula E."/>
            <person name="Ayuso-Fernandez I."/>
            <person name="Pacheco R."/>
            <person name="Padilla G."/>
            <person name="Ferreira P."/>
            <person name="Barriuso J."/>
            <person name="Kellner H."/>
            <person name="Castanera R."/>
            <person name="Alfaro M."/>
            <person name="Ramirez L."/>
            <person name="Pisabarro A.G."/>
            <person name="Kuo A."/>
            <person name="Tritt A."/>
            <person name="Lipzen A."/>
            <person name="He G."/>
            <person name="Yan M."/>
            <person name="Ng V."/>
            <person name="Cullen D."/>
            <person name="Martin F."/>
            <person name="Rosso M.-N."/>
            <person name="Henrissat B."/>
            <person name="Hibbett D."/>
            <person name="Martinez A.T."/>
            <person name="Grigoriev I.V."/>
        </authorList>
    </citation>
    <scope>NUCLEOTIDE SEQUENCE</scope>
    <source>
        <strain evidence="1">CBS 506.95</strain>
    </source>
</reference>
<sequence length="248" mass="28264">MIWPWTPPHQSSHIESWTILTEEDRESRINQLLDTIEESRTLSIGTLDQLDGLMELYETDALSIERLKLITSVVACGRVNPGVNHPHLAHAMSRLVNWLMKQTDWVNAEGTALEVIQWYERGGKAIAQGTSDDTAVKIHLCDIYLYQERWQDAENAIRRLKKTEPSNNKLVHSLANEKLARTLLAQGLNDEAAPILKKLIGSRETIKLWIFFNALCLQGEVFLIRGEDDLAAQFFEAAMTMLEQEGLW</sequence>
<dbReference type="Proteomes" id="UP000807306">
    <property type="component" value="Unassembled WGS sequence"/>
</dbReference>
<dbReference type="Gene3D" id="1.25.40.10">
    <property type="entry name" value="Tetratricopeptide repeat domain"/>
    <property type="match status" value="1"/>
</dbReference>
<comment type="caution">
    <text evidence="1">The sequence shown here is derived from an EMBL/GenBank/DDBJ whole genome shotgun (WGS) entry which is preliminary data.</text>
</comment>
<accession>A0A9P6EGE9</accession>
<evidence type="ECO:0000313" key="2">
    <source>
        <dbReference type="Proteomes" id="UP000807306"/>
    </source>
</evidence>
<dbReference type="AlphaFoldDB" id="A0A9P6EGE9"/>
<dbReference type="EMBL" id="MU157848">
    <property type="protein sequence ID" value="KAF9529088.1"/>
    <property type="molecule type" value="Genomic_DNA"/>
</dbReference>